<gene>
    <name evidence="1" type="ORF">I6G90_07470</name>
</gene>
<dbReference type="RefSeq" id="WP_197930527.1">
    <property type="nucleotide sequence ID" value="NZ_CP065745.1"/>
</dbReference>
<dbReference type="EMBL" id="CP065745">
    <property type="protein sequence ID" value="QPR56230.1"/>
    <property type="molecule type" value="Genomic_DNA"/>
</dbReference>
<evidence type="ECO:0000313" key="2">
    <source>
        <dbReference type="Proteomes" id="UP000595101"/>
    </source>
</evidence>
<dbReference type="AlphaFoldDB" id="A0A7T2PI86"/>
<organism evidence="1 2">
    <name type="scientific">Aeromonas allosaccharophila</name>
    <dbReference type="NCBI Taxonomy" id="656"/>
    <lineage>
        <taxon>Bacteria</taxon>
        <taxon>Pseudomonadati</taxon>
        <taxon>Pseudomonadota</taxon>
        <taxon>Gammaproteobacteria</taxon>
        <taxon>Aeromonadales</taxon>
        <taxon>Aeromonadaceae</taxon>
        <taxon>Aeromonas</taxon>
    </lineage>
</organism>
<sequence length="123" mass="13428">MNNVTPFLAVIFAIQIGGCAYQPKQVEASRPLVNPVDMNAQPVMPSAVQQALNTLPQGSAFTHHNTTFTLGKRYVSALGRECVELIYSHQQGHQQRSAACKSAEQWYQVPQLDQASLGNLFAG</sequence>
<evidence type="ECO:0000313" key="1">
    <source>
        <dbReference type="EMBL" id="QPR56230.1"/>
    </source>
</evidence>
<dbReference type="KEGG" id="aall:I6G90_07470"/>
<protein>
    <submittedName>
        <fullName evidence="1">Uncharacterized protein</fullName>
    </submittedName>
</protein>
<dbReference type="Proteomes" id="UP000595101">
    <property type="component" value="Chromosome"/>
</dbReference>
<name>A0A7T2PI86_9GAMM</name>
<proteinExistence type="predicted"/>
<dbReference type="GeneID" id="60785434"/>
<accession>A0A7T2PI86</accession>
<reference evidence="1 2" key="1">
    <citation type="submission" date="2020-12" db="EMBL/GenBank/DDBJ databases">
        <title>FDA dAtabase for Regulatory Grade micrObial Sequences (FDA-ARGOS): Supporting development and validation of Infectious Disease Dx tests.</title>
        <authorList>
            <person name="Sproer C."/>
            <person name="Gronow S."/>
            <person name="Severitt S."/>
            <person name="Schroder I."/>
            <person name="Tallon L."/>
            <person name="Sadzewicz L."/>
            <person name="Zhao X."/>
            <person name="Boylan J."/>
            <person name="Ott S."/>
            <person name="Bowen H."/>
            <person name="Vavikolanu K."/>
            <person name="Mehta A."/>
            <person name="Aluvathingal J."/>
            <person name="Nadendla S."/>
            <person name="Lowell S."/>
            <person name="Myers T."/>
            <person name="Yan Y."/>
            <person name="Sichtig H."/>
        </authorList>
    </citation>
    <scope>NUCLEOTIDE SEQUENCE [LARGE SCALE GENOMIC DNA]</scope>
    <source>
        <strain evidence="1 2">FDAARGOS_933</strain>
    </source>
</reference>